<feature type="modified residue" description="4-aspartylphosphate" evidence="8">
    <location>
        <position position="56"/>
    </location>
</feature>
<dbReference type="SUPFAM" id="SSF46894">
    <property type="entry name" value="C-terminal effector domain of the bipartite response regulators"/>
    <property type="match status" value="1"/>
</dbReference>
<feature type="DNA-binding region" description="OmpR/PhoB-type" evidence="9">
    <location>
        <begin position="130"/>
        <end position="229"/>
    </location>
</feature>
<accession>A0ABY7TT20</accession>
<organism evidence="12 13">
    <name type="scientific">Novosphingobium humi</name>
    <dbReference type="NCBI Taxonomy" id="2282397"/>
    <lineage>
        <taxon>Bacteria</taxon>
        <taxon>Pseudomonadati</taxon>
        <taxon>Pseudomonadota</taxon>
        <taxon>Alphaproteobacteria</taxon>
        <taxon>Sphingomonadales</taxon>
        <taxon>Sphingomonadaceae</taxon>
        <taxon>Novosphingobium</taxon>
    </lineage>
</organism>
<evidence type="ECO:0000313" key="12">
    <source>
        <dbReference type="EMBL" id="WCT76353.1"/>
    </source>
</evidence>
<evidence type="ECO:0000256" key="9">
    <source>
        <dbReference type="PROSITE-ProRule" id="PRU01091"/>
    </source>
</evidence>
<dbReference type="SMART" id="SM00862">
    <property type="entry name" value="Trans_reg_C"/>
    <property type="match status" value="1"/>
</dbReference>
<keyword evidence="13" id="KW-1185">Reference proteome</keyword>
<dbReference type="Gene3D" id="3.40.50.2300">
    <property type="match status" value="1"/>
</dbReference>
<evidence type="ECO:0000256" key="1">
    <source>
        <dbReference type="ARBA" id="ARBA00004496"/>
    </source>
</evidence>
<dbReference type="PROSITE" id="PS51755">
    <property type="entry name" value="OMPR_PHOB"/>
    <property type="match status" value="1"/>
</dbReference>
<evidence type="ECO:0000256" key="4">
    <source>
        <dbReference type="ARBA" id="ARBA00023012"/>
    </source>
</evidence>
<feature type="domain" description="OmpR/PhoB-type" evidence="11">
    <location>
        <begin position="130"/>
        <end position="229"/>
    </location>
</feature>
<dbReference type="PANTHER" id="PTHR48111:SF39">
    <property type="entry name" value="TRANSCRIPTIONAL REGULATORY PROTEIN CPXR"/>
    <property type="match status" value="1"/>
</dbReference>
<dbReference type="Pfam" id="PF00486">
    <property type="entry name" value="Trans_reg_C"/>
    <property type="match status" value="1"/>
</dbReference>
<keyword evidence="3 8" id="KW-0597">Phosphoprotein</keyword>
<dbReference type="Proteomes" id="UP001218231">
    <property type="component" value="Chromosome"/>
</dbReference>
<reference evidence="12 13" key="1">
    <citation type="submission" date="2023-02" db="EMBL/GenBank/DDBJ databases">
        <title>Genome sequence of Novosphingobium humi KACC 19094.</title>
        <authorList>
            <person name="Kim S."/>
            <person name="Heo J."/>
            <person name="Kwon S.-W."/>
        </authorList>
    </citation>
    <scope>NUCLEOTIDE SEQUENCE [LARGE SCALE GENOMIC DNA]</scope>
    <source>
        <strain evidence="12 13">KACC 19094</strain>
    </source>
</reference>
<dbReference type="InterPro" id="IPR058124">
    <property type="entry name" value="CpxR-like_REC"/>
</dbReference>
<evidence type="ECO:0000313" key="13">
    <source>
        <dbReference type="Proteomes" id="UP001218231"/>
    </source>
</evidence>
<evidence type="ECO:0000256" key="5">
    <source>
        <dbReference type="ARBA" id="ARBA00023015"/>
    </source>
</evidence>
<dbReference type="SMART" id="SM00448">
    <property type="entry name" value="REC"/>
    <property type="match status" value="1"/>
</dbReference>
<dbReference type="InterPro" id="IPR001789">
    <property type="entry name" value="Sig_transdc_resp-reg_receiver"/>
</dbReference>
<evidence type="ECO:0000259" key="11">
    <source>
        <dbReference type="PROSITE" id="PS51755"/>
    </source>
</evidence>
<feature type="domain" description="Response regulatory" evidence="10">
    <location>
        <begin position="7"/>
        <end position="120"/>
    </location>
</feature>
<dbReference type="InterPro" id="IPR016032">
    <property type="entry name" value="Sig_transdc_resp-reg_C-effctor"/>
</dbReference>
<dbReference type="InterPro" id="IPR036388">
    <property type="entry name" value="WH-like_DNA-bd_sf"/>
</dbReference>
<comment type="subcellular location">
    <subcellularLocation>
        <location evidence="1">Cytoplasm</location>
    </subcellularLocation>
</comment>
<evidence type="ECO:0000256" key="3">
    <source>
        <dbReference type="ARBA" id="ARBA00022553"/>
    </source>
</evidence>
<dbReference type="Gene3D" id="1.10.10.10">
    <property type="entry name" value="Winged helix-like DNA-binding domain superfamily/Winged helix DNA-binding domain"/>
    <property type="match status" value="1"/>
</dbReference>
<dbReference type="CDD" id="cd17623">
    <property type="entry name" value="REC_OmpR_CpxR"/>
    <property type="match status" value="1"/>
</dbReference>
<dbReference type="InterPro" id="IPR039420">
    <property type="entry name" value="WalR-like"/>
</dbReference>
<evidence type="ECO:0000256" key="2">
    <source>
        <dbReference type="ARBA" id="ARBA00022490"/>
    </source>
</evidence>
<dbReference type="Pfam" id="PF00072">
    <property type="entry name" value="Response_reg"/>
    <property type="match status" value="1"/>
</dbReference>
<sequence length="231" mass="25545">METPAFNILLVDDDAALTQMLAEYLEGEGFACRAVHNAAGGREAALSGLYDAVILDVMLPGGNGIDLLRHIRGTSDVPVIMLTAKSNDTERVIGLELGADDYVAKPYFPPELVARLRAVLRRPARRAVHGDHLRLGALSLDAARRWAGWEGMALELTATEFNLLEILIRAGERVSTKDELSLRLLGRRRESYDRSIDVHISNLRQKLERASGERLRIATLRGIGWRLEQAA</sequence>
<keyword evidence="2" id="KW-0963">Cytoplasm</keyword>
<evidence type="ECO:0000256" key="8">
    <source>
        <dbReference type="PROSITE-ProRule" id="PRU00169"/>
    </source>
</evidence>
<protein>
    <submittedName>
        <fullName evidence="12">Response regulator transcription factor</fullName>
    </submittedName>
</protein>
<evidence type="ECO:0000256" key="6">
    <source>
        <dbReference type="ARBA" id="ARBA00023125"/>
    </source>
</evidence>
<dbReference type="InterPro" id="IPR001867">
    <property type="entry name" value="OmpR/PhoB-type_DNA-bd"/>
</dbReference>
<evidence type="ECO:0000259" key="10">
    <source>
        <dbReference type="PROSITE" id="PS50110"/>
    </source>
</evidence>
<dbReference type="PROSITE" id="PS50110">
    <property type="entry name" value="RESPONSE_REGULATORY"/>
    <property type="match status" value="1"/>
</dbReference>
<evidence type="ECO:0000256" key="7">
    <source>
        <dbReference type="ARBA" id="ARBA00023163"/>
    </source>
</evidence>
<gene>
    <name evidence="12" type="ORF">PQ457_10360</name>
</gene>
<dbReference type="SUPFAM" id="SSF52172">
    <property type="entry name" value="CheY-like"/>
    <property type="match status" value="1"/>
</dbReference>
<proteinExistence type="predicted"/>
<dbReference type="CDD" id="cd00383">
    <property type="entry name" value="trans_reg_C"/>
    <property type="match status" value="1"/>
</dbReference>
<dbReference type="Gene3D" id="6.10.250.690">
    <property type="match status" value="1"/>
</dbReference>
<keyword evidence="5" id="KW-0805">Transcription regulation</keyword>
<dbReference type="RefSeq" id="WP_273616802.1">
    <property type="nucleotide sequence ID" value="NZ_CP117417.1"/>
</dbReference>
<keyword evidence="6 9" id="KW-0238">DNA-binding</keyword>
<dbReference type="PANTHER" id="PTHR48111">
    <property type="entry name" value="REGULATOR OF RPOS"/>
    <property type="match status" value="1"/>
</dbReference>
<keyword evidence="7" id="KW-0804">Transcription</keyword>
<keyword evidence="4" id="KW-0902">Two-component regulatory system</keyword>
<name>A0ABY7TT20_9SPHN</name>
<dbReference type="EMBL" id="CP117417">
    <property type="protein sequence ID" value="WCT76353.1"/>
    <property type="molecule type" value="Genomic_DNA"/>
</dbReference>
<dbReference type="InterPro" id="IPR011006">
    <property type="entry name" value="CheY-like_superfamily"/>
</dbReference>